<reference evidence="2 3" key="1">
    <citation type="submission" date="2019-08" db="EMBL/GenBank/DDBJ databases">
        <title>In-depth cultivation of the pig gut microbiome towards novel bacterial diversity and tailored functional studies.</title>
        <authorList>
            <person name="Wylensek D."/>
            <person name="Hitch T.C.A."/>
            <person name="Clavel T."/>
        </authorList>
    </citation>
    <scope>NUCLEOTIDE SEQUENCE [LARGE SCALE GENOMIC DNA]</scope>
    <source>
        <strain evidence="2 3">RF-GAM-744-WT-7</strain>
    </source>
</reference>
<feature type="transmembrane region" description="Helical" evidence="1">
    <location>
        <begin position="34"/>
        <end position="54"/>
    </location>
</feature>
<feature type="transmembrane region" description="Helical" evidence="1">
    <location>
        <begin position="7"/>
        <end position="28"/>
    </location>
</feature>
<keyword evidence="3" id="KW-1185">Reference proteome</keyword>
<dbReference type="AlphaFoldDB" id="A0A7K0JZN7"/>
<comment type="caution">
    <text evidence="2">The sequence shown here is derived from an EMBL/GenBank/DDBJ whole genome shotgun (WGS) entry which is preliminary data.</text>
</comment>
<protein>
    <submittedName>
        <fullName evidence="2">Uncharacterized protein</fullName>
    </submittedName>
</protein>
<evidence type="ECO:0000313" key="3">
    <source>
        <dbReference type="Proteomes" id="UP000442535"/>
    </source>
</evidence>
<keyword evidence="1" id="KW-1133">Transmembrane helix</keyword>
<keyword evidence="1" id="KW-0472">Membrane</keyword>
<dbReference type="Proteomes" id="UP000442535">
    <property type="component" value="Unassembled WGS sequence"/>
</dbReference>
<organism evidence="2 3">
    <name type="scientific">Mobiluncus porci</name>
    <dbReference type="NCBI Taxonomy" id="2652278"/>
    <lineage>
        <taxon>Bacteria</taxon>
        <taxon>Bacillati</taxon>
        <taxon>Actinomycetota</taxon>
        <taxon>Actinomycetes</taxon>
        <taxon>Actinomycetales</taxon>
        <taxon>Actinomycetaceae</taxon>
        <taxon>Mobiluncus</taxon>
    </lineage>
</organism>
<evidence type="ECO:0000256" key="1">
    <source>
        <dbReference type="SAM" id="Phobius"/>
    </source>
</evidence>
<dbReference type="EMBL" id="VUMY01000001">
    <property type="protein sequence ID" value="MST48707.1"/>
    <property type="molecule type" value="Genomic_DNA"/>
</dbReference>
<sequence length="59" mass="6494">MSEKTATVLRIAIGAVMYLLCIGLVVYGNTIPGWKGLGIMLLGLAGILIMLYLYNRRHK</sequence>
<dbReference type="InterPro" id="IPR054198">
    <property type="entry name" value="DUF6903"/>
</dbReference>
<gene>
    <name evidence="2" type="ORF">FYJ63_00275</name>
</gene>
<accession>A0A7K0JZN7</accession>
<keyword evidence="1" id="KW-0812">Transmembrane</keyword>
<proteinExistence type="predicted"/>
<name>A0A7K0JZN7_9ACTO</name>
<dbReference type="RefSeq" id="WP_154542638.1">
    <property type="nucleotide sequence ID" value="NZ_JAQYQY010000018.1"/>
</dbReference>
<dbReference type="Pfam" id="PF21844">
    <property type="entry name" value="DUF6903"/>
    <property type="match status" value="1"/>
</dbReference>
<evidence type="ECO:0000313" key="2">
    <source>
        <dbReference type="EMBL" id="MST48707.1"/>
    </source>
</evidence>